<dbReference type="VEuPathDB" id="FungiDB:An10g01070"/>
<evidence type="ECO:0000313" key="1">
    <source>
        <dbReference type="RefSeq" id="XP_059601520.1"/>
    </source>
</evidence>
<gene>
    <name evidence="1" type="ORF">An10g01070</name>
</gene>
<dbReference type="AlphaFoldDB" id="A0AAJ8DZ76"/>
<sequence length="78" mass="9009">DLRRGTVNAAFQVSRRMWEKNRDLGFLEGRLKEWTMPMQVRNGKEAREQAWGFDATKVQLPGLGDSTSSLYSSEKEFL</sequence>
<reference evidence="1" key="1">
    <citation type="submission" date="2025-02" db="EMBL/GenBank/DDBJ databases">
        <authorList>
            <consortium name="NCBI Genome Project"/>
        </authorList>
    </citation>
    <scope>NUCLEOTIDE SEQUENCE</scope>
</reference>
<reference evidence="1" key="2">
    <citation type="submission" date="2025-08" db="UniProtKB">
        <authorList>
            <consortium name="RefSeq"/>
        </authorList>
    </citation>
    <scope>IDENTIFICATION</scope>
</reference>
<protein>
    <submittedName>
        <fullName evidence="1">Uncharacterized protein</fullName>
    </submittedName>
</protein>
<organism evidence="1">
    <name type="scientific">Aspergillus niger</name>
    <dbReference type="NCBI Taxonomy" id="5061"/>
    <lineage>
        <taxon>Eukaryota</taxon>
        <taxon>Fungi</taxon>
        <taxon>Dikarya</taxon>
        <taxon>Ascomycota</taxon>
        <taxon>Pezizomycotina</taxon>
        <taxon>Eurotiomycetes</taxon>
        <taxon>Eurotiomycetidae</taxon>
        <taxon>Eurotiales</taxon>
        <taxon>Aspergillaceae</taxon>
        <taxon>Aspergillus</taxon>
        <taxon>Aspergillus subgen. Circumdati</taxon>
    </lineage>
</organism>
<dbReference type="RefSeq" id="XP_059601520.1">
    <property type="nucleotide sequence ID" value="XM_059749981.1"/>
</dbReference>
<dbReference type="KEGG" id="ang:An10g01070"/>
<feature type="non-terminal residue" evidence="1">
    <location>
        <position position="1"/>
    </location>
</feature>
<proteinExistence type="predicted"/>
<dbReference type="GeneID" id="84592123"/>
<accession>A0AAJ8DZ76</accession>
<name>A0AAJ8DZ76_ASPNG</name>